<dbReference type="InterPro" id="IPR047057">
    <property type="entry name" value="MerR_fam"/>
</dbReference>
<name>A0ABQ3XPL3_9ACTN</name>
<dbReference type="SUPFAM" id="SSF46955">
    <property type="entry name" value="Putative DNA-binding domain"/>
    <property type="match status" value="1"/>
</dbReference>
<reference evidence="3 4" key="1">
    <citation type="submission" date="2021-01" db="EMBL/GenBank/DDBJ databases">
        <title>Whole genome shotgun sequence of Actinoplanes couchii NBRC 106145.</title>
        <authorList>
            <person name="Komaki H."/>
            <person name="Tamura T."/>
        </authorList>
    </citation>
    <scope>NUCLEOTIDE SEQUENCE [LARGE SCALE GENOMIC DNA]</scope>
    <source>
        <strain evidence="3 4">NBRC 106145</strain>
    </source>
</reference>
<dbReference type="Gene3D" id="1.10.1660.10">
    <property type="match status" value="1"/>
</dbReference>
<sequence>MTGLTTHTLRFYEKQGLFLEPIPRDSAGRRRYSDTQIDWIRIGGKLRTAGMPLPEIRRYAEASRDRSTAAETQLKLLQDHEKRVRSQLADVQHLLDLITDKITHHESR</sequence>
<keyword evidence="4" id="KW-1185">Reference proteome</keyword>
<feature type="domain" description="HTH merR-type" evidence="2">
    <location>
        <begin position="1"/>
        <end position="62"/>
    </location>
</feature>
<dbReference type="EMBL" id="BOMG01000108">
    <property type="protein sequence ID" value="GID60426.1"/>
    <property type="molecule type" value="Genomic_DNA"/>
</dbReference>
<dbReference type="PANTHER" id="PTHR30204:SF98">
    <property type="entry name" value="HTH-TYPE TRANSCRIPTIONAL REGULATOR ADHR"/>
    <property type="match status" value="1"/>
</dbReference>
<dbReference type="Pfam" id="PF13411">
    <property type="entry name" value="MerR_1"/>
    <property type="match status" value="1"/>
</dbReference>
<evidence type="ECO:0000259" key="2">
    <source>
        <dbReference type="PROSITE" id="PS50937"/>
    </source>
</evidence>
<dbReference type="SMART" id="SM00422">
    <property type="entry name" value="HTH_MERR"/>
    <property type="match status" value="1"/>
</dbReference>
<dbReference type="InterPro" id="IPR009061">
    <property type="entry name" value="DNA-bd_dom_put_sf"/>
</dbReference>
<keyword evidence="1" id="KW-0238">DNA-binding</keyword>
<dbReference type="PANTHER" id="PTHR30204">
    <property type="entry name" value="REDOX-CYCLING DRUG-SENSING TRANSCRIPTIONAL ACTIVATOR SOXR"/>
    <property type="match status" value="1"/>
</dbReference>
<evidence type="ECO:0000313" key="3">
    <source>
        <dbReference type="EMBL" id="GID60426.1"/>
    </source>
</evidence>
<dbReference type="CDD" id="cd01109">
    <property type="entry name" value="HTH_YyaN"/>
    <property type="match status" value="1"/>
</dbReference>
<accession>A0ABQ3XPL3</accession>
<proteinExistence type="predicted"/>
<protein>
    <recommendedName>
        <fullName evidence="2">HTH merR-type domain-containing protein</fullName>
    </recommendedName>
</protein>
<dbReference type="Proteomes" id="UP000612282">
    <property type="component" value="Unassembled WGS sequence"/>
</dbReference>
<organism evidence="3 4">
    <name type="scientific">Actinoplanes couchii</name>
    <dbReference type="NCBI Taxonomy" id="403638"/>
    <lineage>
        <taxon>Bacteria</taxon>
        <taxon>Bacillati</taxon>
        <taxon>Actinomycetota</taxon>
        <taxon>Actinomycetes</taxon>
        <taxon>Micromonosporales</taxon>
        <taxon>Micromonosporaceae</taxon>
        <taxon>Actinoplanes</taxon>
    </lineage>
</organism>
<evidence type="ECO:0000256" key="1">
    <source>
        <dbReference type="ARBA" id="ARBA00023125"/>
    </source>
</evidence>
<dbReference type="PROSITE" id="PS50937">
    <property type="entry name" value="HTH_MERR_2"/>
    <property type="match status" value="1"/>
</dbReference>
<dbReference type="InterPro" id="IPR000551">
    <property type="entry name" value="MerR-type_HTH_dom"/>
</dbReference>
<comment type="caution">
    <text evidence="3">The sequence shown here is derived from an EMBL/GenBank/DDBJ whole genome shotgun (WGS) entry which is preliminary data.</text>
</comment>
<evidence type="ECO:0000313" key="4">
    <source>
        <dbReference type="Proteomes" id="UP000612282"/>
    </source>
</evidence>
<gene>
    <name evidence="3" type="ORF">Aco03nite_088300</name>
</gene>